<dbReference type="EMBL" id="HBFR01036219">
    <property type="protein sequence ID" value="CAD8899197.1"/>
    <property type="molecule type" value="Transcribed_RNA"/>
</dbReference>
<gene>
    <name evidence="1" type="ORF">CHYS00102_LOCUS26413</name>
    <name evidence="2" type="ORF">CHYS00102_LOCUS26414</name>
</gene>
<sequence length="105" mass="12664">MTSFLDFFGGRFGLKSKLTLFLNRKILLLIIGWLYRTNRMNERFDFFKIKGLSFKSSFFFVDFIVKSRSISFKYRFCKSILSKIKINSFQIRDRCFSKIEKYCSL</sequence>
<protein>
    <submittedName>
        <fullName evidence="2">Uncharacterized protein</fullName>
    </submittedName>
</protein>
<organism evidence="2">
    <name type="scientific">Corethron hystrix</name>
    <dbReference type="NCBI Taxonomy" id="216773"/>
    <lineage>
        <taxon>Eukaryota</taxon>
        <taxon>Sar</taxon>
        <taxon>Stramenopiles</taxon>
        <taxon>Ochrophyta</taxon>
        <taxon>Bacillariophyta</taxon>
        <taxon>Coscinodiscophyceae</taxon>
        <taxon>Corethrophycidae</taxon>
        <taxon>Corethrales</taxon>
        <taxon>Corethraceae</taxon>
        <taxon>Corethron</taxon>
    </lineage>
</organism>
<dbReference type="AlphaFoldDB" id="A0A6U5L352"/>
<evidence type="ECO:0000313" key="1">
    <source>
        <dbReference type="EMBL" id="CAD8899197.1"/>
    </source>
</evidence>
<accession>A0A6U5L352</accession>
<reference evidence="2" key="1">
    <citation type="submission" date="2021-01" db="EMBL/GenBank/DDBJ databases">
        <authorList>
            <person name="Corre E."/>
            <person name="Pelletier E."/>
            <person name="Niang G."/>
            <person name="Scheremetjew M."/>
            <person name="Finn R."/>
            <person name="Kale V."/>
            <person name="Holt S."/>
            <person name="Cochrane G."/>
            <person name="Meng A."/>
            <person name="Brown T."/>
            <person name="Cohen L."/>
        </authorList>
    </citation>
    <scope>NUCLEOTIDE SEQUENCE</scope>
    <source>
        <strain evidence="2">308</strain>
    </source>
</reference>
<dbReference type="EMBL" id="HBFR01036223">
    <property type="protein sequence ID" value="CAD8899198.1"/>
    <property type="molecule type" value="Transcribed_RNA"/>
</dbReference>
<proteinExistence type="predicted"/>
<name>A0A6U5L352_9STRA</name>
<evidence type="ECO:0000313" key="2">
    <source>
        <dbReference type="EMBL" id="CAD8899198.1"/>
    </source>
</evidence>